<dbReference type="Gene3D" id="3.40.50.300">
    <property type="entry name" value="P-loop containing nucleotide triphosphate hydrolases"/>
    <property type="match status" value="2"/>
</dbReference>
<dbReference type="SMART" id="SM00968">
    <property type="entry name" value="SMC_hinge"/>
    <property type="match status" value="1"/>
</dbReference>
<evidence type="ECO:0000256" key="1">
    <source>
        <dbReference type="ARBA" id="ARBA00023054"/>
    </source>
</evidence>
<dbReference type="SUPFAM" id="SSF52540">
    <property type="entry name" value="P-loop containing nucleoside triphosphate hydrolases"/>
    <property type="match status" value="1"/>
</dbReference>
<proteinExistence type="inferred from homology"/>
<feature type="compositionally biased region" description="Low complexity" evidence="4">
    <location>
        <begin position="1220"/>
        <end position="1236"/>
    </location>
</feature>
<dbReference type="InterPro" id="IPR024704">
    <property type="entry name" value="SMC"/>
</dbReference>
<name>A0ABR0ABK2_9CRUS</name>
<dbReference type="Pfam" id="PF06470">
    <property type="entry name" value="SMC_hinge"/>
    <property type="match status" value="1"/>
</dbReference>
<organism evidence="6 7">
    <name type="scientific">Daphnia magna</name>
    <dbReference type="NCBI Taxonomy" id="35525"/>
    <lineage>
        <taxon>Eukaryota</taxon>
        <taxon>Metazoa</taxon>
        <taxon>Ecdysozoa</taxon>
        <taxon>Arthropoda</taxon>
        <taxon>Crustacea</taxon>
        <taxon>Branchiopoda</taxon>
        <taxon>Diplostraca</taxon>
        <taxon>Cladocera</taxon>
        <taxon>Anomopoda</taxon>
        <taxon>Daphniidae</taxon>
        <taxon>Daphnia</taxon>
    </lineage>
</organism>
<feature type="coiled-coil region" evidence="3">
    <location>
        <begin position="178"/>
        <end position="205"/>
    </location>
</feature>
<comment type="caution">
    <text evidence="6">The sequence shown here is derived from an EMBL/GenBank/DDBJ whole genome shotgun (WGS) entry which is preliminary data.</text>
</comment>
<dbReference type="InterPro" id="IPR027417">
    <property type="entry name" value="P-loop_NTPase"/>
</dbReference>
<dbReference type="SUPFAM" id="SSF75553">
    <property type="entry name" value="Smc hinge domain"/>
    <property type="match status" value="1"/>
</dbReference>
<dbReference type="Gene3D" id="3.30.70.1620">
    <property type="match status" value="1"/>
</dbReference>
<accession>A0ABR0ABK2</accession>
<feature type="coiled-coil region" evidence="3">
    <location>
        <begin position="245"/>
        <end position="340"/>
    </location>
</feature>
<evidence type="ECO:0000256" key="4">
    <source>
        <dbReference type="SAM" id="MobiDB-lite"/>
    </source>
</evidence>
<comment type="similarity">
    <text evidence="2">Belongs to the SMC family.</text>
</comment>
<keyword evidence="2" id="KW-0539">Nucleus</keyword>
<evidence type="ECO:0000313" key="6">
    <source>
        <dbReference type="EMBL" id="KAK4022519.1"/>
    </source>
</evidence>
<dbReference type="EMBL" id="JAOYFB010000037">
    <property type="protein sequence ID" value="KAK4022519.1"/>
    <property type="molecule type" value="Genomic_DNA"/>
</dbReference>
<dbReference type="InterPro" id="IPR036277">
    <property type="entry name" value="SMC_hinge_sf"/>
</dbReference>
<feature type="region of interest" description="Disordered" evidence="4">
    <location>
        <begin position="1215"/>
        <end position="1236"/>
    </location>
</feature>
<dbReference type="Pfam" id="PF02463">
    <property type="entry name" value="SMC_N"/>
    <property type="match status" value="1"/>
</dbReference>
<comment type="subcellular location">
    <subcellularLocation>
        <location evidence="2">Nucleus</location>
    </subcellularLocation>
</comment>
<gene>
    <name evidence="6" type="ORF">OUZ56_007983</name>
</gene>
<evidence type="ECO:0000313" key="7">
    <source>
        <dbReference type="Proteomes" id="UP001234178"/>
    </source>
</evidence>
<feature type="domain" description="SMC hinge" evidence="5">
    <location>
        <begin position="529"/>
        <end position="650"/>
    </location>
</feature>
<dbReference type="Gene3D" id="1.20.1060.20">
    <property type="match status" value="1"/>
</dbReference>
<feature type="region of interest" description="Disordered" evidence="4">
    <location>
        <begin position="1072"/>
        <end position="1092"/>
    </location>
</feature>
<keyword evidence="7" id="KW-1185">Reference proteome</keyword>
<evidence type="ECO:0000259" key="5">
    <source>
        <dbReference type="SMART" id="SM00968"/>
    </source>
</evidence>
<protein>
    <recommendedName>
        <fullName evidence="2">Structural maintenance of chromosomes protein</fullName>
    </recommendedName>
</protein>
<feature type="coiled-coil region" evidence="3">
    <location>
        <begin position="976"/>
        <end position="1038"/>
    </location>
</feature>
<feature type="coiled-coil region" evidence="3">
    <location>
        <begin position="862"/>
        <end position="924"/>
    </location>
</feature>
<dbReference type="Proteomes" id="UP001234178">
    <property type="component" value="Unassembled WGS sequence"/>
</dbReference>
<evidence type="ECO:0000256" key="2">
    <source>
        <dbReference type="PIRNR" id="PIRNR005719"/>
    </source>
</evidence>
<dbReference type="InterPro" id="IPR010935">
    <property type="entry name" value="SMC_hinge"/>
</dbReference>
<dbReference type="InterPro" id="IPR003395">
    <property type="entry name" value="RecF/RecN/SMC_N"/>
</dbReference>
<reference evidence="6 7" key="1">
    <citation type="journal article" date="2023" name="Nucleic Acids Res.">
        <title>The hologenome of Daphnia magna reveals possible DNA methylation and microbiome-mediated evolution of the host genome.</title>
        <authorList>
            <person name="Chaturvedi A."/>
            <person name="Li X."/>
            <person name="Dhandapani V."/>
            <person name="Marshall H."/>
            <person name="Kissane S."/>
            <person name="Cuenca-Cambronero M."/>
            <person name="Asole G."/>
            <person name="Calvet F."/>
            <person name="Ruiz-Romero M."/>
            <person name="Marangio P."/>
            <person name="Guigo R."/>
            <person name="Rago D."/>
            <person name="Mirbahai L."/>
            <person name="Eastwood N."/>
            <person name="Colbourne J.K."/>
            <person name="Zhou J."/>
            <person name="Mallon E."/>
            <person name="Orsini L."/>
        </authorList>
    </citation>
    <scope>NUCLEOTIDE SEQUENCE [LARGE SCALE GENOMIC DNA]</scope>
    <source>
        <strain evidence="6">LRV0_1</strain>
    </source>
</reference>
<keyword evidence="1 3" id="KW-0175">Coiled coil</keyword>
<dbReference type="PIRSF" id="PIRSF005719">
    <property type="entry name" value="SMC"/>
    <property type="match status" value="1"/>
</dbReference>
<sequence length="1236" mass="141098">MHIKKVIIEGFKTYRNKTVLCLEPGLNVIIGINGAGKTNAMYAIQFVLSHEFHHLSQRARENLLHCSAGFRATSAYVEIIFNNEDRRLPEEENEVSLRREITSTKDVYFLNGRSILKHQVENTLQFAGFSKVNPYYIIKQGQINSLAMLSNEKRLAQLSEITGASLWKEIRPKDDSLLEDAEYKITQLKEIIKETEDNLTRLEEDEHQYRKWSETNTRKRAVEATLARKEQAQLIESIKNAKRLLGDAQTEGQKASAELAQINEKVAEAERRSKLNQSEFRAAQGRLENLAEIAQDLALEHSKLELELADKRERSANNNTEKLNEELLRIEREISEKNEVLLVVCNDYDSTIREEFEINARLMLDEQRRQQLFTKLGREALFSSIEERNHWIKDEQCKLNRLILQEEKELRNITKDMKEEELKAKNLETVIAGIEGEKLEALNSVEMLNQRKQDLLLEQRRLRMSRNDLWRKQCDVRDHWKQSYDKLEGLKCKLRGAMYSQTQVFEGIAMTLDKMKQEGHGTLAFEMASQYRGLLIDQFTCADEVCCAIDAVGGNRLFYSIVDTDKAASEILKWINKEPYKNGFGLPGSFNFYARNRLQRTPPIGLIRGEDDVMPMMTIVNCVPEMTPVVEQVFGRVLVCRNFDVALRAVKTYDIDCVTLEGDTVRRNGVLNGGYRSIASSGSKIYFEFKQSKGVEQTELAYLHEVESQIQVADQKCIENASELQKIETKLSQSKVGLLEEDLKKQRGALSVSRQALEGKLASTRKLMISLGAHRAKVEMLEDELQKDFETELGSEERSEVDQLNESIQSDKIKLKNVNATRLKLEGMKNSLESRLSDHLMRTKQDLEHTIREKSDCGLYGAEVHQQAIKDMEEHLKKLECRIKENSKESEITEDRIVSLSKAVDETKNELDTTKNRRVEQQIELDKRHDAIKKIIESIKRKEAALGVIISTLITLGTFTEENEKKIIDLYADYNVKKLERELTLVKEQLKGFEGVNQKATLDYAFSAEKLKDLNKQMDRLNNSHRQCIELIKNVESKKNSAIQYSLMQVARLFRKMFKTLVPSPGKGHLKWTYGGQESDSDSENEGEPQIPDVDRVTGVAVKVSFSSTTNIRDFKSLSGGQKSVVSMAFIFAILMMDRAPFYLLDEADMALDASYRSKVAAMVGKFSHKSQFIAITFRPELLEHADNIIGVSFDAATQISRVTSITREEANDFISNHGSESTDSSCSPSSGASLQ</sequence>
<feature type="coiled-coil region" evidence="3">
    <location>
        <begin position="403"/>
        <end position="437"/>
    </location>
</feature>
<evidence type="ECO:0000256" key="3">
    <source>
        <dbReference type="SAM" id="Coils"/>
    </source>
</evidence>
<dbReference type="PANTHER" id="PTHR43977">
    <property type="entry name" value="STRUCTURAL MAINTENANCE OF CHROMOSOMES PROTEIN 3"/>
    <property type="match status" value="1"/>
</dbReference>